<dbReference type="GO" id="GO:0005874">
    <property type="term" value="C:microtubule"/>
    <property type="evidence" value="ECO:0007669"/>
    <property type="project" value="TreeGrafter"/>
</dbReference>
<evidence type="ECO:0000259" key="5">
    <source>
        <dbReference type="PROSITE" id="PS51718"/>
    </source>
</evidence>
<dbReference type="Gene3D" id="1.20.120.1240">
    <property type="entry name" value="Dynamin, middle domain"/>
    <property type="match status" value="1"/>
</dbReference>
<gene>
    <name evidence="6" type="ORF">UREG_06924</name>
</gene>
<keyword evidence="2" id="KW-0342">GTP-binding</keyword>
<feature type="region of interest" description="Disordered" evidence="3">
    <location>
        <begin position="427"/>
        <end position="477"/>
    </location>
</feature>
<dbReference type="PANTHER" id="PTHR11566">
    <property type="entry name" value="DYNAMIN"/>
    <property type="match status" value="1"/>
</dbReference>
<dbReference type="GO" id="GO:0005739">
    <property type="term" value="C:mitochondrion"/>
    <property type="evidence" value="ECO:0007669"/>
    <property type="project" value="TreeGrafter"/>
</dbReference>
<dbReference type="RefSeq" id="XP_002583957.1">
    <property type="nucleotide sequence ID" value="XM_002583911.1"/>
</dbReference>
<evidence type="ECO:0008006" key="8">
    <source>
        <dbReference type="Google" id="ProtNLM"/>
    </source>
</evidence>
<dbReference type="PRINTS" id="PR00195">
    <property type="entry name" value="DYNAMIN"/>
</dbReference>
<feature type="compositionally biased region" description="Acidic residues" evidence="3">
    <location>
        <begin position="440"/>
        <end position="461"/>
    </location>
</feature>
<evidence type="ECO:0000256" key="1">
    <source>
        <dbReference type="ARBA" id="ARBA00022741"/>
    </source>
</evidence>
<feature type="domain" description="Dynamin-type G" evidence="5">
    <location>
        <begin position="44"/>
        <end position="336"/>
    </location>
</feature>
<keyword evidence="1" id="KW-0547">Nucleotide-binding</keyword>
<feature type="domain" description="GED" evidence="4">
    <location>
        <begin position="653"/>
        <end position="738"/>
    </location>
</feature>
<dbReference type="GO" id="GO:0016020">
    <property type="term" value="C:membrane"/>
    <property type="evidence" value="ECO:0007669"/>
    <property type="project" value="TreeGrafter"/>
</dbReference>
<dbReference type="InterPro" id="IPR001401">
    <property type="entry name" value="Dynamin_GTPase"/>
</dbReference>
<dbReference type="GO" id="GO:0003924">
    <property type="term" value="F:GTPase activity"/>
    <property type="evidence" value="ECO:0007669"/>
    <property type="project" value="InterPro"/>
</dbReference>
<dbReference type="FunFam" id="3.40.50.300:FF:001425">
    <property type="entry name" value="Dynamin GTPase, putative"/>
    <property type="match status" value="1"/>
</dbReference>
<dbReference type="InterPro" id="IPR030381">
    <property type="entry name" value="G_DYNAMIN_dom"/>
</dbReference>
<dbReference type="GO" id="GO:0006897">
    <property type="term" value="P:endocytosis"/>
    <property type="evidence" value="ECO:0007669"/>
    <property type="project" value="TreeGrafter"/>
</dbReference>
<feature type="region of interest" description="Disordered" evidence="3">
    <location>
        <begin position="1"/>
        <end position="20"/>
    </location>
</feature>
<accession>C4JWI2</accession>
<dbReference type="Gene3D" id="3.40.50.300">
    <property type="entry name" value="P-loop containing nucleotide triphosphate hydrolases"/>
    <property type="match status" value="1"/>
</dbReference>
<reference evidence="7" key="1">
    <citation type="journal article" date="2009" name="Genome Res.">
        <title>Comparative genomic analyses of the human fungal pathogens Coccidioides and their relatives.</title>
        <authorList>
            <person name="Sharpton T.J."/>
            <person name="Stajich J.E."/>
            <person name="Rounsley S.D."/>
            <person name="Gardner M.J."/>
            <person name="Wortman J.R."/>
            <person name="Jordar V.S."/>
            <person name="Maiti R."/>
            <person name="Kodira C.D."/>
            <person name="Neafsey D.E."/>
            <person name="Zeng Q."/>
            <person name="Hung C.-Y."/>
            <person name="McMahan C."/>
            <person name="Muszewska A."/>
            <person name="Grynberg M."/>
            <person name="Mandel M.A."/>
            <person name="Kellner E.M."/>
            <person name="Barker B.M."/>
            <person name="Galgiani J.N."/>
            <person name="Orbach M.J."/>
            <person name="Kirkland T.N."/>
            <person name="Cole G.T."/>
            <person name="Henn M.R."/>
            <person name="Birren B.W."/>
            <person name="Taylor J.W."/>
        </authorList>
    </citation>
    <scope>NUCLEOTIDE SEQUENCE [LARGE SCALE GENOMIC DNA]</scope>
    <source>
        <strain evidence="7">UAMH 1704</strain>
    </source>
</reference>
<dbReference type="VEuPathDB" id="FungiDB:UREG_06924"/>
<dbReference type="KEGG" id="ure:UREG_06924"/>
<dbReference type="CDD" id="cd08771">
    <property type="entry name" value="DLP_1"/>
    <property type="match status" value="1"/>
</dbReference>
<dbReference type="PROSITE" id="PS51388">
    <property type="entry name" value="GED"/>
    <property type="match status" value="1"/>
</dbReference>
<dbReference type="InParanoid" id="C4JWI2"/>
<dbReference type="InterPro" id="IPR027417">
    <property type="entry name" value="P-loop_NTPase"/>
</dbReference>
<dbReference type="PROSITE" id="PS51718">
    <property type="entry name" value="G_DYNAMIN_2"/>
    <property type="match status" value="1"/>
</dbReference>
<dbReference type="GO" id="GO:0048312">
    <property type="term" value="P:intracellular distribution of mitochondria"/>
    <property type="evidence" value="ECO:0007669"/>
    <property type="project" value="TreeGrafter"/>
</dbReference>
<evidence type="ECO:0000259" key="4">
    <source>
        <dbReference type="PROSITE" id="PS51388"/>
    </source>
</evidence>
<dbReference type="InterPro" id="IPR020850">
    <property type="entry name" value="GED_dom"/>
</dbReference>
<dbReference type="Proteomes" id="UP000002058">
    <property type="component" value="Unassembled WGS sequence"/>
</dbReference>
<dbReference type="OrthoDB" id="415706at2759"/>
<keyword evidence="7" id="KW-1185">Reference proteome</keyword>
<dbReference type="OMA" id="LPGNYNS"/>
<dbReference type="AlphaFoldDB" id="C4JWI2"/>
<evidence type="ECO:0000256" key="2">
    <source>
        <dbReference type="ARBA" id="ARBA00023134"/>
    </source>
</evidence>
<dbReference type="InterPro" id="IPR045063">
    <property type="entry name" value="Dynamin_N"/>
</dbReference>
<dbReference type="PANTHER" id="PTHR11566:SF21">
    <property type="entry name" value="DYNAMIN RELATED PROTEIN 1, ISOFORM A"/>
    <property type="match status" value="1"/>
</dbReference>
<dbReference type="InterPro" id="IPR022812">
    <property type="entry name" value="Dynamin"/>
</dbReference>
<dbReference type="GO" id="GO:0008017">
    <property type="term" value="F:microtubule binding"/>
    <property type="evidence" value="ECO:0007669"/>
    <property type="project" value="TreeGrafter"/>
</dbReference>
<dbReference type="InterPro" id="IPR000375">
    <property type="entry name" value="Dynamin_stalk"/>
</dbReference>
<evidence type="ECO:0000313" key="7">
    <source>
        <dbReference type="Proteomes" id="UP000002058"/>
    </source>
</evidence>
<evidence type="ECO:0000313" key="6">
    <source>
        <dbReference type="EMBL" id="EEP82059.1"/>
    </source>
</evidence>
<dbReference type="SMART" id="SM00053">
    <property type="entry name" value="DYNc"/>
    <property type="match status" value="1"/>
</dbReference>
<dbReference type="EMBL" id="CH476618">
    <property type="protein sequence ID" value="EEP82059.1"/>
    <property type="molecule type" value="Genomic_DNA"/>
</dbReference>
<proteinExistence type="predicted"/>
<dbReference type="Pfam" id="PF01031">
    <property type="entry name" value="Dynamin_M"/>
    <property type="match status" value="1"/>
</dbReference>
<dbReference type="GeneID" id="8442463"/>
<dbReference type="GO" id="GO:0000266">
    <property type="term" value="P:mitochondrial fission"/>
    <property type="evidence" value="ECO:0007669"/>
    <property type="project" value="TreeGrafter"/>
</dbReference>
<evidence type="ECO:0000256" key="3">
    <source>
        <dbReference type="SAM" id="MobiDB-lite"/>
    </source>
</evidence>
<dbReference type="Pfam" id="PF00350">
    <property type="entry name" value="Dynamin_N"/>
    <property type="match status" value="1"/>
</dbReference>
<dbReference type="SUPFAM" id="SSF52540">
    <property type="entry name" value="P-loop containing nucleoside triphosphate hydrolases"/>
    <property type="match status" value="1"/>
</dbReference>
<dbReference type="GO" id="GO:0016559">
    <property type="term" value="P:peroxisome fission"/>
    <property type="evidence" value="ECO:0007669"/>
    <property type="project" value="TreeGrafter"/>
</dbReference>
<sequence length="738" mass="82757">MAITLPDNENSRPGGGHLNTLQSTKVKQRLNQIDRIRAKGIGDHISLPQLVVCGAQSAGKSSVLEGITGIPFPRQDGVCTKFGTEIILRHSLETASINASIIPHITRDEQEAKELRSFQRRLDGYEELPDTIKDAAACMGIRGFGAPGCDGPAFAADVLRIEVTGDIGLHLTVVDLPGLISVDETGGEDVKLVESLVDWYLQSSRTIILAVVQATNDIVIEPIIQRARHFDKSGQRTVGIITKSDLINKGTEGRIALFTKNLDQTKLKLGYFLLKNPSPEELAAGTTALERKRLEMEFFRSERWREHGLNFSRVGIEALRSFLQVLLEDHIERELPKVCNEIDVLLERTQAELHDLGEERLTIGDQRLFLSKLSMDFQGIMQAALEGSYHTHLSGFFSYGAESATPRRLRARFHELNGLFADYMRDKSQKRNIGSPRDPTEDEESGDQGEEVEQVVEEDDSLSIGHPGLDNGLPPCQSVSRGAFDGWVKQVYKRTRGQELPGNYSNILLTELFHEQSSRWPQIAKRHVITVHKETSSCVQLALNHVIKDDHVRHGMLKIVNRRLQQTLDDALAELQKLCSDEKLQPITYNHYYTDNIQKSRQNATKAVIQKALHGASHDVHGVLHISNTESDKLRLLSSLQRHVVVDMDQQACEEAKSGLKSYYKVAMKTFVDNVCRQVVERHIALSARSILTPTGALQLSDDQVKEIASETQSKQERRNELKMLEKCLRECVWELST</sequence>
<organism evidence="6 7">
    <name type="scientific">Uncinocarpus reesii (strain UAMH 1704)</name>
    <dbReference type="NCBI Taxonomy" id="336963"/>
    <lineage>
        <taxon>Eukaryota</taxon>
        <taxon>Fungi</taxon>
        <taxon>Dikarya</taxon>
        <taxon>Ascomycota</taxon>
        <taxon>Pezizomycotina</taxon>
        <taxon>Eurotiomycetes</taxon>
        <taxon>Eurotiomycetidae</taxon>
        <taxon>Onygenales</taxon>
        <taxon>Onygenaceae</taxon>
        <taxon>Uncinocarpus</taxon>
    </lineage>
</organism>
<dbReference type="eggNOG" id="KOG0446">
    <property type="taxonomic scope" value="Eukaryota"/>
</dbReference>
<dbReference type="HOGENOM" id="CLU_008964_7_2_1"/>
<dbReference type="STRING" id="336963.C4JWI2"/>
<protein>
    <recommendedName>
        <fullName evidence="8">GED domain-containing protein</fullName>
    </recommendedName>
</protein>
<dbReference type="GO" id="GO:0005525">
    <property type="term" value="F:GTP binding"/>
    <property type="evidence" value="ECO:0007669"/>
    <property type="project" value="InterPro"/>
</dbReference>
<name>C4JWI2_UNCRE</name>